<accession>A0A1H5JHV5</accession>
<dbReference type="Proteomes" id="UP000183114">
    <property type="component" value="Unassembled WGS sequence"/>
</dbReference>
<dbReference type="PROSITE" id="PS51186">
    <property type="entry name" value="GNAT"/>
    <property type="match status" value="1"/>
</dbReference>
<dbReference type="NCBIfam" id="TIGR03585">
    <property type="entry name" value="PseH"/>
    <property type="match status" value="1"/>
</dbReference>
<dbReference type="SUPFAM" id="SSF55729">
    <property type="entry name" value="Acyl-CoA N-acyltransferases (Nat)"/>
    <property type="match status" value="1"/>
</dbReference>
<dbReference type="OrthoDB" id="5358891at2"/>
<dbReference type="KEGG" id="pfk:PFAS1_15975"/>
<sequence>MQLVPILEVSRQVQSRVRDLRNQPDVRQYMYTDHEISEAEHAAWLDSLTDNLRQSVFVLMLDGAARGVVSLNAISTLHKTADWAFYLDSDLQGQGLGSRLEFWLLDHAFGVAGLEKLNCEVLQSNPAVISLHQKFGFSVEGVRRQNIIKDNVRVDVVMLGITRQEWAARRPKMEDVMARLNRVS</sequence>
<name>A0A1H5JHV5_9PSED</name>
<dbReference type="PANTHER" id="PTHR43441:SF2">
    <property type="entry name" value="FAMILY ACETYLTRANSFERASE, PUTATIVE (AFU_ORTHOLOGUE AFUA_7G00850)-RELATED"/>
    <property type="match status" value="1"/>
</dbReference>
<dbReference type="CDD" id="cd04301">
    <property type="entry name" value="NAT_SF"/>
    <property type="match status" value="1"/>
</dbReference>
<dbReference type="Gene3D" id="3.40.630.30">
    <property type="match status" value="1"/>
</dbReference>
<dbReference type="InterPro" id="IPR020036">
    <property type="entry name" value="PseH"/>
</dbReference>
<dbReference type="Pfam" id="PF00583">
    <property type="entry name" value="Acetyltransf_1"/>
    <property type="match status" value="1"/>
</dbReference>
<dbReference type="InterPro" id="IPR051908">
    <property type="entry name" value="Ribosomal_N-acetyltransferase"/>
</dbReference>
<proteinExistence type="predicted"/>
<dbReference type="InterPro" id="IPR000182">
    <property type="entry name" value="GNAT_dom"/>
</dbReference>
<evidence type="ECO:0000313" key="1">
    <source>
        <dbReference type="EMBL" id="SEE52014.1"/>
    </source>
</evidence>
<gene>
    <name evidence="1" type="ORF">SAMN04490185_5992</name>
</gene>
<dbReference type="EMBL" id="FNTF01000002">
    <property type="protein sequence ID" value="SEE52014.1"/>
    <property type="molecule type" value="Genomic_DNA"/>
</dbReference>
<keyword evidence="1" id="KW-0808">Transferase</keyword>
<dbReference type="RefSeq" id="WP_074880295.1">
    <property type="nucleotide sequence ID" value="NZ_CP018319.1"/>
</dbReference>
<dbReference type="InterPro" id="IPR016181">
    <property type="entry name" value="Acyl_CoA_acyltransferase"/>
</dbReference>
<dbReference type="GO" id="GO:1990189">
    <property type="term" value="F:protein N-terminal-serine acetyltransferase activity"/>
    <property type="evidence" value="ECO:0007669"/>
    <property type="project" value="TreeGrafter"/>
</dbReference>
<dbReference type="PANTHER" id="PTHR43441">
    <property type="entry name" value="RIBOSOMAL-PROTEIN-SERINE ACETYLTRANSFERASE"/>
    <property type="match status" value="1"/>
</dbReference>
<reference evidence="1 2" key="1">
    <citation type="submission" date="2016-10" db="EMBL/GenBank/DDBJ databases">
        <authorList>
            <person name="de Groot N.N."/>
        </authorList>
    </citation>
    <scope>NUCLEOTIDE SEQUENCE [LARGE SCALE GENOMIC DNA]</scope>
    <source>
        <strain evidence="1 2">BS3655</strain>
    </source>
</reference>
<dbReference type="AlphaFoldDB" id="A0A1H5JHV5"/>
<organism evidence="1 2">
    <name type="scientific">Pseudomonas frederiksbergensis</name>
    <dbReference type="NCBI Taxonomy" id="104087"/>
    <lineage>
        <taxon>Bacteria</taxon>
        <taxon>Pseudomonadati</taxon>
        <taxon>Pseudomonadota</taxon>
        <taxon>Gammaproteobacteria</taxon>
        <taxon>Pseudomonadales</taxon>
        <taxon>Pseudomonadaceae</taxon>
        <taxon>Pseudomonas</taxon>
    </lineage>
</organism>
<evidence type="ECO:0000313" key="2">
    <source>
        <dbReference type="Proteomes" id="UP000183114"/>
    </source>
</evidence>
<dbReference type="GO" id="GO:0008999">
    <property type="term" value="F:protein-N-terminal-alanine acetyltransferase activity"/>
    <property type="evidence" value="ECO:0007669"/>
    <property type="project" value="TreeGrafter"/>
</dbReference>
<protein>
    <submittedName>
        <fullName evidence="1">UDP-4-amino-4,6-dideoxy-N-acetyl-beta-L-altrosamine N-acetyltransferase</fullName>
    </submittedName>
</protein>